<dbReference type="PANTHER" id="PTHR35529">
    <property type="entry name" value="MANGANESE EFFLUX PUMP MNTP-RELATED"/>
    <property type="match status" value="1"/>
</dbReference>
<feature type="transmembrane region" description="Helical" evidence="5">
    <location>
        <begin position="153"/>
        <end position="173"/>
    </location>
</feature>
<evidence type="ECO:0000256" key="1">
    <source>
        <dbReference type="ARBA" id="ARBA00022475"/>
    </source>
</evidence>
<evidence type="ECO:0000256" key="4">
    <source>
        <dbReference type="ARBA" id="ARBA00023136"/>
    </source>
</evidence>
<dbReference type="KEGG" id="eff:skT53_06160"/>
<protein>
    <submittedName>
        <fullName evidence="6">Sporulation membrane protein YtaF</fullName>
    </submittedName>
</protein>
<feature type="transmembrane region" description="Helical" evidence="5">
    <location>
        <begin position="63"/>
        <end position="86"/>
    </location>
</feature>
<keyword evidence="3 5" id="KW-1133">Transmembrane helix</keyword>
<keyword evidence="4 5" id="KW-0472">Membrane</keyword>
<accession>A0A7I8DCI9</accession>
<evidence type="ECO:0000256" key="2">
    <source>
        <dbReference type="ARBA" id="ARBA00022692"/>
    </source>
</evidence>
<dbReference type="Proteomes" id="UP000593802">
    <property type="component" value="Chromosome"/>
</dbReference>
<name>A0A7I8DCI9_9BACL</name>
<sequence>MGFMHWLSIVLIGLASNLDNLGIGVSFGMRTTKIPFISNLIIAIISMIATSLSLLLGEYFSGFVSSMVANFVGGILIVMVGVWSIWSDIHKSRAGTASPEEGPIIHIIRKPSDADINQDHVISCKESVTLGLALGLNCMTSGFGAGISGVSPVWATISVGLFSLLTIALGVRMGDRIAHTWFGRYSNLCAGLLLIGIGFYEIAV</sequence>
<proteinExistence type="predicted"/>
<organism evidence="6 7">
    <name type="scientific">Effusibacillus dendaii</name>
    <dbReference type="NCBI Taxonomy" id="2743772"/>
    <lineage>
        <taxon>Bacteria</taxon>
        <taxon>Bacillati</taxon>
        <taxon>Bacillota</taxon>
        <taxon>Bacilli</taxon>
        <taxon>Bacillales</taxon>
        <taxon>Alicyclobacillaceae</taxon>
        <taxon>Effusibacillus</taxon>
    </lineage>
</organism>
<evidence type="ECO:0000256" key="3">
    <source>
        <dbReference type="ARBA" id="ARBA00022989"/>
    </source>
</evidence>
<evidence type="ECO:0000256" key="5">
    <source>
        <dbReference type="SAM" id="Phobius"/>
    </source>
</evidence>
<dbReference type="AlphaFoldDB" id="A0A7I8DCI9"/>
<reference evidence="6 7" key="1">
    <citation type="submission" date="2020-08" db="EMBL/GenBank/DDBJ databases">
        <title>Complete Genome Sequence of Effusibacillus dendaii Strain skT53, Isolated from Farmland soil.</title>
        <authorList>
            <person name="Konishi T."/>
            <person name="Kawasaki H."/>
        </authorList>
    </citation>
    <scope>NUCLEOTIDE SEQUENCE [LARGE SCALE GENOMIC DNA]</scope>
    <source>
        <strain evidence="7">skT53</strain>
    </source>
</reference>
<dbReference type="InterPro" id="IPR003810">
    <property type="entry name" value="Mntp/YtaF"/>
</dbReference>
<dbReference type="PANTHER" id="PTHR35529:SF2">
    <property type="entry name" value="SPORULATION PROTEIN YTAF-RELATED"/>
    <property type="match status" value="1"/>
</dbReference>
<feature type="transmembrane region" description="Helical" evidence="5">
    <location>
        <begin position="6"/>
        <end position="29"/>
    </location>
</feature>
<feature type="transmembrane region" description="Helical" evidence="5">
    <location>
        <begin position="185"/>
        <end position="203"/>
    </location>
</feature>
<keyword evidence="7" id="KW-1185">Reference proteome</keyword>
<dbReference type="Pfam" id="PF02659">
    <property type="entry name" value="Mntp"/>
    <property type="match status" value="2"/>
</dbReference>
<feature type="transmembrane region" description="Helical" evidence="5">
    <location>
        <begin position="36"/>
        <end position="57"/>
    </location>
</feature>
<dbReference type="EMBL" id="AP023366">
    <property type="protein sequence ID" value="BCJ85631.1"/>
    <property type="molecule type" value="Genomic_DNA"/>
</dbReference>
<evidence type="ECO:0000313" key="7">
    <source>
        <dbReference type="Proteomes" id="UP000593802"/>
    </source>
</evidence>
<keyword evidence="2 5" id="KW-0812">Transmembrane</keyword>
<gene>
    <name evidence="6" type="ORF">skT53_06160</name>
</gene>
<keyword evidence="1" id="KW-1003">Cell membrane</keyword>
<evidence type="ECO:0000313" key="6">
    <source>
        <dbReference type="EMBL" id="BCJ85631.1"/>
    </source>
</evidence>